<accession>A0ACC5RE17</accession>
<proteinExistence type="predicted"/>
<gene>
    <name evidence="1" type="ORF">JHL16_31555</name>
</gene>
<protein>
    <submittedName>
        <fullName evidence="1">DUF1508 domain-containing protein</fullName>
    </submittedName>
</protein>
<dbReference type="Proteomes" id="UP000616151">
    <property type="component" value="Unassembled WGS sequence"/>
</dbReference>
<keyword evidence="2" id="KW-1185">Reference proteome</keyword>
<comment type="caution">
    <text evidence="1">The sequence shown here is derived from an EMBL/GenBank/DDBJ whole genome shotgun (WGS) entry which is preliminary data.</text>
</comment>
<evidence type="ECO:0000313" key="2">
    <source>
        <dbReference type="Proteomes" id="UP000616151"/>
    </source>
</evidence>
<dbReference type="EMBL" id="JAENHL010000008">
    <property type="protein sequence ID" value="MBK1870944.1"/>
    <property type="molecule type" value="Genomic_DNA"/>
</dbReference>
<organism evidence="1 2">
    <name type="scientific">Taklimakanibacter albus</name>
    <dbReference type="NCBI Taxonomy" id="2800327"/>
    <lineage>
        <taxon>Bacteria</taxon>
        <taxon>Pseudomonadati</taxon>
        <taxon>Pseudomonadota</taxon>
        <taxon>Alphaproteobacteria</taxon>
        <taxon>Hyphomicrobiales</taxon>
        <taxon>Aestuariivirgaceae</taxon>
        <taxon>Taklimakanibacter</taxon>
    </lineage>
</organism>
<evidence type="ECO:0000313" key="1">
    <source>
        <dbReference type="EMBL" id="MBK1870944.1"/>
    </source>
</evidence>
<reference evidence="1" key="1">
    <citation type="submission" date="2021-01" db="EMBL/GenBank/DDBJ databases">
        <authorList>
            <person name="Sun Q."/>
        </authorList>
    </citation>
    <scope>NUCLEOTIDE SEQUENCE</scope>
    <source>
        <strain evidence="1">YIM B02566</strain>
    </source>
</reference>
<sequence>MAESKLEYYEDKAGEWRWRRKAGNGEIIGASSEGYKSKADCEANATRDTSKDKWEFYQDDAGGHRWRCIASNGKQVGKASEAFSSKKNCEHNAGLNSWKG</sequence>
<name>A0ACC5RE17_9HYPH</name>